<comment type="caution">
    <text evidence="1">The sequence shown here is derived from an EMBL/GenBank/DDBJ whole genome shotgun (WGS) entry which is preliminary data.</text>
</comment>
<evidence type="ECO:0000313" key="1">
    <source>
        <dbReference type="EMBL" id="MBP1854964.1"/>
    </source>
</evidence>
<name>A0ABS4EAK1_9FIRM</name>
<protein>
    <recommendedName>
        <fullName evidence="3">Spo0E like sporulation regulatory protein</fullName>
    </recommendedName>
</protein>
<dbReference type="SUPFAM" id="SSF140500">
    <property type="entry name" value="BAS1536-like"/>
    <property type="match status" value="1"/>
</dbReference>
<dbReference type="EMBL" id="JAGGJX010000002">
    <property type="protein sequence ID" value="MBP1854964.1"/>
    <property type="molecule type" value="Genomic_DNA"/>
</dbReference>
<reference evidence="1 2" key="1">
    <citation type="submission" date="2021-03" db="EMBL/GenBank/DDBJ databases">
        <title>Genomic Encyclopedia of Type Strains, Phase IV (KMG-IV): sequencing the most valuable type-strain genomes for metagenomic binning, comparative biology and taxonomic classification.</title>
        <authorList>
            <person name="Goeker M."/>
        </authorList>
    </citation>
    <scope>NUCLEOTIDE SEQUENCE [LARGE SCALE GENOMIC DNA]</scope>
    <source>
        <strain evidence="1 2">DSM 1289</strain>
    </source>
</reference>
<organism evidence="1 2">
    <name type="scientific">Metaclostridioides mangenotii</name>
    <dbReference type="NCBI Taxonomy" id="1540"/>
    <lineage>
        <taxon>Bacteria</taxon>
        <taxon>Bacillati</taxon>
        <taxon>Bacillota</taxon>
        <taxon>Clostridia</taxon>
        <taxon>Peptostreptococcales</taxon>
        <taxon>Peptostreptococcaceae</taxon>
        <taxon>Metaclostridioides</taxon>
    </lineage>
</organism>
<dbReference type="InterPro" id="IPR018540">
    <property type="entry name" value="Spo0E-like"/>
</dbReference>
<dbReference type="RefSeq" id="WP_077065792.1">
    <property type="nucleotide sequence ID" value="NZ_BAAACS010000002.1"/>
</dbReference>
<sequence>MENNKLEELRSEIESVRDEINTYIEYPEIFSEELVASSKKIDTLINKYMSLNK</sequence>
<keyword evidence="2" id="KW-1185">Reference proteome</keyword>
<dbReference type="Gene3D" id="4.10.280.10">
    <property type="entry name" value="Helix-loop-helix DNA-binding domain"/>
    <property type="match status" value="1"/>
</dbReference>
<dbReference type="InterPro" id="IPR037208">
    <property type="entry name" value="Spo0E-like_sf"/>
</dbReference>
<gene>
    <name evidence="1" type="ORF">J2Z43_001357</name>
</gene>
<evidence type="ECO:0000313" key="2">
    <source>
        <dbReference type="Proteomes" id="UP000767291"/>
    </source>
</evidence>
<evidence type="ECO:0008006" key="3">
    <source>
        <dbReference type="Google" id="ProtNLM"/>
    </source>
</evidence>
<dbReference type="InterPro" id="IPR036638">
    <property type="entry name" value="HLH_DNA-bd_sf"/>
</dbReference>
<dbReference type="Pfam" id="PF09388">
    <property type="entry name" value="SpoOE-like"/>
    <property type="match status" value="1"/>
</dbReference>
<proteinExistence type="predicted"/>
<accession>A0ABS4EAK1</accession>
<dbReference type="Proteomes" id="UP000767291">
    <property type="component" value="Unassembled WGS sequence"/>
</dbReference>